<reference evidence="10" key="1">
    <citation type="journal article" date="2019" name="Int. J. Syst. Evol. Microbiol.">
        <title>The Global Catalogue of Microorganisms (GCM) 10K type strain sequencing project: providing services to taxonomists for standard genome sequencing and annotation.</title>
        <authorList>
            <consortium name="The Broad Institute Genomics Platform"/>
            <consortium name="The Broad Institute Genome Sequencing Center for Infectious Disease"/>
            <person name="Wu L."/>
            <person name="Ma J."/>
        </authorList>
    </citation>
    <scope>NUCLEOTIDE SEQUENCE [LARGE SCALE GENOMIC DNA]</scope>
    <source>
        <strain evidence="10">CECT 7956</strain>
    </source>
</reference>
<evidence type="ECO:0000256" key="2">
    <source>
        <dbReference type="ARBA" id="ARBA00009773"/>
    </source>
</evidence>
<protein>
    <submittedName>
        <fullName evidence="9">AI-2E family transporter</fullName>
    </submittedName>
</protein>
<dbReference type="PANTHER" id="PTHR21716:SF53">
    <property type="entry name" value="PERMEASE PERM-RELATED"/>
    <property type="match status" value="1"/>
</dbReference>
<comment type="caution">
    <text evidence="9">The sequence shown here is derived from an EMBL/GenBank/DDBJ whole genome shotgun (WGS) entry which is preliminary data.</text>
</comment>
<proteinExistence type="inferred from homology"/>
<keyword evidence="7 8" id="KW-0472">Membrane</keyword>
<dbReference type="InterPro" id="IPR002549">
    <property type="entry name" value="AI-2E-like"/>
</dbReference>
<keyword evidence="10" id="KW-1185">Reference proteome</keyword>
<comment type="subcellular location">
    <subcellularLocation>
        <location evidence="1">Cell membrane</location>
        <topology evidence="1">Multi-pass membrane protein</topology>
    </subcellularLocation>
</comment>
<dbReference type="Proteomes" id="UP001595616">
    <property type="component" value="Unassembled WGS sequence"/>
</dbReference>
<keyword evidence="4" id="KW-1003">Cell membrane</keyword>
<dbReference type="RefSeq" id="WP_379840091.1">
    <property type="nucleotide sequence ID" value="NZ_JBHRYQ010000001.1"/>
</dbReference>
<feature type="transmembrane region" description="Helical" evidence="8">
    <location>
        <begin position="289"/>
        <end position="314"/>
    </location>
</feature>
<comment type="similarity">
    <text evidence="2">Belongs to the autoinducer-2 exporter (AI-2E) (TC 2.A.86) family.</text>
</comment>
<feature type="transmembrane region" description="Helical" evidence="8">
    <location>
        <begin position="259"/>
        <end position="277"/>
    </location>
</feature>
<feature type="transmembrane region" description="Helical" evidence="8">
    <location>
        <begin position="194"/>
        <end position="216"/>
    </location>
</feature>
<organism evidence="9 10">
    <name type="scientific">Lacihabitans lacunae</name>
    <dbReference type="NCBI Taxonomy" id="1028214"/>
    <lineage>
        <taxon>Bacteria</taxon>
        <taxon>Pseudomonadati</taxon>
        <taxon>Bacteroidota</taxon>
        <taxon>Cytophagia</taxon>
        <taxon>Cytophagales</taxon>
        <taxon>Leadbetterellaceae</taxon>
        <taxon>Lacihabitans</taxon>
    </lineage>
</organism>
<evidence type="ECO:0000256" key="6">
    <source>
        <dbReference type="ARBA" id="ARBA00022989"/>
    </source>
</evidence>
<keyword evidence="6 8" id="KW-1133">Transmembrane helix</keyword>
<feature type="transmembrane region" description="Helical" evidence="8">
    <location>
        <begin position="136"/>
        <end position="160"/>
    </location>
</feature>
<keyword evidence="3" id="KW-0813">Transport</keyword>
<sequence>MTITSNSVLKKTLLLILFIGGIYYGKVFFMPLCFGGILATLFLPFCQWLERKGIHKAIAVIICLLSIIVVIGSFVSLFGWKISELVSQAQQFKEKSILVINTIQEYIFSQFGLTKADQMVLLKQEQPSYGNLIQSMASGVSALLANLVLVNLYFIFLLYYRGHIKQFMLLLSPESHRPEMENIIQNTTKVSQQYLVGLSKIIICLWFMYGIGFSLIGVKNAIFFAILCGFLEVIPYLGNIFGTFITIFVAAIQGGDISLLVEIAIVYGTVQTIQGWLLEPLILGPQVKINPLFTIIVLILGQLLWGIPGVILAIPLTAMFKIVCDHVESLKPYGFLIGEIVEQNPKISPFQRILKRLRIKK</sequence>
<feature type="transmembrane region" description="Helical" evidence="8">
    <location>
        <begin position="57"/>
        <end position="80"/>
    </location>
</feature>
<dbReference type="EMBL" id="JBHRYQ010000001">
    <property type="protein sequence ID" value="MFC3813186.1"/>
    <property type="molecule type" value="Genomic_DNA"/>
</dbReference>
<accession>A0ABV7Z4I7</accession>
<feature type="transmembrane region" description="Helical" evidence="8">
    <location>
        <begin position="222"/>
        <end position="252"/>
    </location>
</feature>
<evidence type="ECO:0000256" key="3">
    <source>
        <dbReference type="ARBA" id="ARBA00022448"/>
    </source>
</evidence>
<evidence type="ECO:0000256" key="8">
    <source>
        <dbReference type="SAM" id="Phobius"/>
    </source>
</evidence>
<feature type="transmembrane region" description="Helical" evidence="8">
    <location>
        <begin position="12"/>
        <end position="45"/>
    </location>
</feature>
<evidence type="ECO:0000256" key="1">
    <source>
        <dbReference type="ARBA" id="ARBA00004651"/>
    </source>
</evidence>
<gene>
    <name evidence="9" type="ORF">ACFOOI_21145</name>
</gene>
<evidence type="ECO:0000313" key="9">
    <source>
        <dbReference type="EMBL" id="MFC3813186.1"/>
    </source>
</evidence>
<dbReference type="PANTHER" id="PTHR21716">
    <property type="entry name" value="TRANSMEMBRANE PROTEIN"/>
    <property type="match status" value="1"/>
</dbReference>
<evidence type="ECO:0000313" key="10">
    <source>
        <dbReference type="Proteomes" id="UP001595616"/>
    </source>
</evidence>
<name>A0ABV7Z4I7_9BACT</name>
<evidence type="ECO:0000256" key="7">
    <source>
        <dbReference type="ARBA" id="ARBA00023136"/>
    </source>
</evidence>
<keyword evidence="5 8" id="KW-0812">Transmembrane</keyword>
<evidence type="ECO:0000256" key="5">
    <source>
        <dbReference type="ARBA" id="ARBA00022692"/>
    </source>
</evidence>
<dbReference type="Pfam" id="PF01594">
    <property type="entry name" value="AI-2E_transport"/>
    <property type="match status" value="1"/>
</dbReference>
<evidence type="ECO:0000256" key="4">
    <source>
        <dbReference type="ARBA" id="ARBA00022475"/>
    </source>
</evidence>